<dbReference type="Pfam" id="PF11707">
    <property type="entry name" value="Npa1"/>
    <property type="match status" value="1"/>
</dbReference>
<dbReference type="PANTHER" id="PTHR13500">
    <property type="entry name" value="NUCLEOLAR PRERIBOSOMAL-ASSOCIATED PROTEIN 1"/>
    <property type="match status" value="1"/>
</dbReference>
<dbReference type="OrthoDB" id="72892at2759"/>
<gene>
    <name evidence="4" type="ORF">HG537_0D06360</name>
</gene>
<sequence length="1694" mass="193507">MDRDRQLKLNHGAEKKYEKSSNINDGELDNLSNIISTLVDEGDCRDFRPLIVFSQKGFLSQVVQVWSYYAQVNNHFKFSKTTTLLETVLRQLNSDSNVQEHGSSLILLILTGHIKVLYRGVNTMRPSIANPILRLMKQMISFNNGQHVEAFVANFDLSLPGLARILTVKKVDAAIVRDDSTRSPKSTIRDTFLEFWLELIRKSSPLVRKQVISTNTKIMGAWFKMMDKIETPEMIRNTLDVFTNLILREPSYKRMTKSQILNELAVSKIHTFYYSADRSLVQKVNEFFLAYGSDPESSVAFPDDAVWFKNSPISGTHRGAEISIHQRDFKIYNKLLFNVLKIFKPWEDDTQLNTAIRILDNVPELVAPYAAFLASLGAHDPKMTSYWFGCTALLGRIMHLRIPTLVEQVETDTPPHTPFVMESIMPSSLSKSALTKSLQHEKFIIRQLACQLLIFAFQKLQTVLDLYDRKGWTSAKASVRKAFYLSLPDLSVLSSTMNQSYEAHKENKILQLSISTILRHYSTIFPNFFSIRLPSSNIFFDIMESNDISGMDLAILENFLTFQELNGLQTKWWNKSNREFSLFTSLLKAARGSSNSLAERLCQLLDDMFRGTVAFNSKLLCSPHRALIHSVQSMPSISEDEMSNIWRILDESIQHVMRVPYKYVDISANYDRLSPFILALLEQCKYANTDKSFDISQKWVSFYLRTMIICGESEEGVLNAAGCYLSDTCQNYIRKYLEDCSAREETADEKQFRDNIIHTSFCDLVVLQRYADLKKITRCPVSRLDAVGLIFRIRELAKDLAVEYDTYFKSISRALICMLADYADADRSFTFLSSSVLISLLRLTTQSSNSESTKLKNRYITRLMLQTCQEIQLNHLELKSTIYEWLQSNDEMLQETYSDEESLLFMSALFSFLGYDGCDKILLHKKQLSFISTQLLSRVVLESNESCIHFMTIMLLVREASPDSLRIASQFIGQNRVKDLRTEELLQTILTDDLYSSITEAFISSNYFSGEQLSSHLQNIRGEQNALLVALALHQSKQEQIQEYVRKVLTSTHSLIGGDNPSVSRLALELVCQCPESFSTDERKQLIEYLINEHKDKYNAAVVKCVVSMGDFEEKAVLKWLNKLVLYITKCFSATAVVDSQLLSALDELKGLKDTVWQSVNKNILNSHQEVILSGSLVNQEKVLEYVLRVLLAVGSASTWNERLMQCLVNNESKDLTNKEKDNYVPFLTASILYVLYLGDLERNSNAAIQEALLSCYEGTISAKDRLILKTLELIEAQTSLSWTNLIYDWELIDGTKEELNHGYVELITKRKEGLIITLDRQTIAKSATNYKFDRPKVPSFEKPKSHISWEILLSFYQSIEKDKPIPFRDTYDPLFLLLLSVQNDELVKSSRSEAGGLDYKFDVKAFLTSNILQVVICSLGDETEIQSIALALIEGMLSTLQKDDYLKDLHIFKILLSKIVYTFMKSRMAGKENINSIAPCIWFAISQLLTELIQPTSQLHEKAVRWVLSKPLVRPIDLPLCQELFRPPETSNTDQNIYYKQLGWVLNVLQQGLKTEQDVELIKRIGVLEWLSNLLSMPYINGRMRSAISAIFYACQRLGNSGSSLITRAASIATFELQKVSLERKIKAAELEVTKNPKNSRHLQKLLSLQQQSLNCLEVLTGDSILAGSNKRLCEWTENDAYNIEKRFKVPKC</sequence>
<dbReference type="GO" id="GO:0005730">
    <property type="term" value="C:nucleolus"/>
    <property type="evidence" value="ECO:0007669"/>
    <property type="project" value="TreeGrafter"/>
</dbReference>
<feature type="domain" description="URB1 central HEAT repeat" evidence="3">
    <location>
        <begin position="569"/>
        <end position="738"/>
    </location>
</feature>
<proteinExistence type="predicted"/>
<keyword evidence="5" id="KW-1185">Reference proteome</keyword>
<dbReference type="SUPFAM" id="SSF48371">
    <property type="entry name" value="ARM repeat"/>
    <property type="match status" value="1"/>
</dbReference>
<protein>
    <recommendedName>
        <fullName evidence="6">Nucleolar pre-ribosomal-associated protein 1 C-terminal domain-containing protein</fullName>
    </recommendedName>
</protein>
<feature type="domain" description="URB1 C-terminal" evidence="2">
    <location>
        <begin position="1413"/>
        <end position="1614"/>
    </location>
</feature>
<dbReference type="EMBL" id="CP059270">
    <property type="protein sequence ID" value="QLQ80635.1"/>
    <property type="molecule type" value="Genomic_DNA"/>
</dbReference>
<reference evidence="4 5" key="1">
    <citation type="submission" date="2020-06" db="EMBL/GenBank/DDBJ databases">
        <title>The yeast mating-type switching endonuclease HO is a domesticated member of an unorthodox homing genetic element family.</title>
        <authorList>
            <person name="Coughlan A.Y."/>
            <person name="Lombardi L."/>
            <person name="Braun-Galleani S."/>
            <person name="Martos A.R."/>
            <person name="Galeote V."/>
            <person name="Bigey F."/>
            <person name="Dequin S."/>
            <person name="Byrne K.P."/>
            <person name="Wolfe K.H."/>
        </authorList>
    </citation>
    <scope>NUCLEOTIDE SEQUENCE [LARGE SCALE GENOMIC DNA]</scope>
    <source>
        <strain evidence="4 5">CBS2947</strain>
    </source>
</reference>
<dbReference type="InterPro" id="IPR039844">
    <property type="entry name" value="URB1"/>
</dbReference>
<accession>A0A7H9HVZ5</accession>
<dbReference type="GO" id="GO:0000466">
    <property type="term" value="P:maturation of 5.8S rRNA from tricistronic rRNA transcript (SSU-rRNA, 5.8S rRNA, LSU-rRNA)"/>
    <property type="evidence" value="ECO:0007669"/>
    <property type="project" value="TreeGrafter"/>
</dbReference>
<dbReference type="PANTHER" id="PTHR13500:SF0">
    <property type="entry name" value="NUCLEOLAR PRE-RIBOSOMAL-ASSOCIATED PROTEIN 1"/>
    <property type="match status" value="1"/>
</dbReference>
<evidence type="ECO:0008006" key="6">
    <source>
        <dbReference type="Google" id="ProtNLM"/>
    </source>
</evidence>
<evidence type="ECO:0000259" key="3">
    <source>
        <dbReference type="Pfam" id="PF26140"/>
    </source>
</evidence>
<evidence type="ECO:0000313" key="5">
    <source>
        <dbReference type="Proteomes" id="UP000510647"/>
    </source>
</evidence>
<dbReference type="InterPro" id="IPR021714">
    <property type="entry name" value="URB1_N"/>
</dbReference>
<dbReference type="Proteomes" id="UP000510647">
    <property type="component" value="Chromosome 4"/>
</dbReference>
<evidence type="ECO:0000259" key="1">
    <source>
        <dbReference type="Pfam" id="PF11707"/>
    </source>
</evidence>
<dbReference type="InterPro" id="IPR032436">
    <property type="entry name" value="URB1_C"/>
</dbReference>
<evidence type="ECO:0000259" key="2">
    <source>
        <dbReference type="Pfam" id="PF16201"/>
    </source>
</evidence>
<name>A0A7H9HVZ5_9SACH</name>
<feature type="domain" description="URB1 N-terminal" evidence="1">
    <location>
        <begin position="59"/>
        <end position="389"/>
    </location>
</feature>
<organism evidence="4 5">
    <name type="scientific">Torulaspora globosa</name>
    <dbReference type="NCBI Taxonomy" id="48254"/>
    <lineage>
        <taxon>Eukaryota</taxon>
        <taxon>Fungi</taxon>
        <taxon>Dikarya</taxon>
        <taxon>Ascomycota</taxon>
        <taxon>Saccharomycotina</taxon>
        <taxon>Saccharomycetes</taxon>
        <taxon>Saccharomycetales</taxon>
        <taxon>Saccharomycetaceae</taxon>
        <taxon>Torulaspora</taxon>
    </lineage>
</organism>
<dbReference type="GO" id="GO:0000463">
    <property type="term" value="P:maturation of LSU-rRNA from tricistronic rRNA transcript (SSU-rRNA, 5.8S rRNA, LSU-rRNA)"/>
    <property type="evidence" value="ECO:0007669"/>
    <property type="project" value="TreeGrafter"/>
</dbReference>
<dbReference type="Pfam" id="PF16201">
    <property type="entry name" value="NopRA1"/>
    <property type="match status" value="1"/>
</dbReference>
<dbReference type="InterPro" id="IPR016024">
    <property type="entry name" value="ARM-type_fold"/>
</dbReference>
<evidence type="ECO:0000313" key="4">
    <source>
        <dbReference type="EMBL" id="QLQ80635.1"/>
    </source>
</evidence>
<dbReference type="InterPro" id="IPR059018">
    <property type="entry name" value="HEAT_URB1"/>
</dbReference>
<dbReference type="Pfam" id="PF26140">
    <property type="entry name" value="HEAT_URB1"/>
    <property type="match status" value="1"/>
</dbReference>